<dbReference type="Gene3D" id="3.30.230.10">
    <property type="match status" value="1"/>
</dbReference>
<keyword evidence="4 10" id="KW-0547">Nucleotide-binding</keyword>
<dbReference type="InterPro" id="IPR003111">
    <property type="entry name" value="Lon_prtase_N"/>
</dbReference>
<dbReference type="GO" id="GO:0043565">
    <property type="term" value="F:sequence-specific DNA binding"/>
    <property type="evidence" value="ECO:0007669"/>
    <property type="project" value="UniProtKB-UniRule"/>
</dbReference>
<dbReference type="Gene3D" id="1.20.58.1480">
    <property type="match status" value="1"/>
</dbReference>
<sequence>MIKKYFVIFFLKNNDKIAENLYIESMKIGNFDNLSFEEDFEADAEFIPLMTSEDEERIQKESSPEILPILPLKNTVLFPGVVIPITAGRDASIQLINDAYVGNRMIGVVAQRDENTEEPRLEDIYPVGTTARILRVLKMPDGNVTIIIQGKKRFEIDEIIQEKPYLKAKIKDILEERPTPQDDEFIAMIESIKDLAIRMIKENPNIPSEASFAIQNIESGAFLINFVSSNMNLSVSEKQEILEQSKLLDRGLTAMKYMNLELQKLTLRNDIQSKVRLDLDKQQRDYFLHQQMKTIQEELGGVSYEADVEEMKRRAKDKKWDTKIKEHFEKELSKMQRTNPQSPDYGIQRNYLDLFLELPWNEFSKDNFDLKRAQKILDKDHYGLEEVKRRIIEYLAVLKLRNDMKSPILCLYGPPGVGKTSLGKSIAKALGREYVRMSLGGLRDEAEIRGHRKTYIGAMPGRILQLLKKAGTSNPVFVLDEIDKLSGNNYSGDPSSAMLEVLDPEQNSEFYDNFLEIGYDLSKVLFVATANDLNTIQPALRDRMEIINVTGYTIEEKVEIAKRHLLPKQIEEHGMKNYQIVLGKKEIERIIEGYTRESGVRGLEKQIAKVVRFGAKSIAMEEDFNSKITTENLEEILGPARMERDKYENNEVAGVVTGLAWTSVGGDILFIESALSQGKGNLTITGNLGQVMKESATIALEYIKANTDRFGLDNQIFDKYNIHIHVPEGATPKDGPSAGITMLTSLMSLFTQKRVKKHLAMTGEITLRGKVLPVGGIKEKILAAKRAGIKEIILCRDNEKDIKEIKEEYLKGLTLHYVTEMEEVIKIAITSQGVKNAKKLV</sequence>
<comment type="subunit">
    <text evidence="10 11">Homohexamer. Organized in a ring with a central cavity.</text>
</comment>
<dbReference type="EC" id="3.4.21.53" evidence="10 11"/>
<dbReference type="GO" id="GO:0006515">
    <property type="term" value="P:protein quality control for misfolded or incompletely synthesized proteins"/>
    <property type="evidence" value="ECO:0007669"/>
    <property type="project" value="UniProtKB-UniRule"/>
</dbReference>
<dbReference type="InterPro" id="IPR003959">
    <property type="entry name" value="ATPase_AAA_core"/>
</dbReference>
<comment type="caution">
    <text evidence="18">The sequence shown here is derived from an EMBL/GenBank/DDBJ whole genome shotgun (WGS) entry which is preliminary data.</text>
</comment>
<keyword evidence="6 10" id="KW-0720">Serine protease</keyword>
<evidence type="ECO:0000256" key="2">
    <source>
        <dbReference type="ARBA" id="ARBA00022490"/>
    </source>
</evidence>
<dbReference type="GO" id="GO:0005524">
    <property type="term" value="F:ATP binding"/>
    <property type="evidence" value="ECO:0007669"/>
    <property type="project" value="UniProtKB-UniRule"/>
</dbReference>
<evidence type="ECO:0000256" key="4">
    <source>
        <dbReference type="ARBA" id="ARBA00022741"/>
    </source>
</evidence>
<evidence type="ECO:0000256" key="12">
    <source>
        <dbReference type="PIRSR" id="PIRSR001174-1"/>
    </source>
</evidence>
<feature type="domain" description="Lon N-terminal" evidence="17">
    <location>
        <begin position="67"/>
        <end position="262"/>
    </location>
</feature>
<evidence type="ECO:0000256" key="3">
    <source>
        <dbReference type="ARBA" id="ARBA00022670"/>
    </source>
</evidence>
<dbReference type="InterPro" id="IPR014721">
    <property type="entry name" value="Ribsml_uS5_D2-typ_fold_subgr"/>
</dbReference>
<dbReference type="GO" id="GO:0034605">
    <property type="term" value="P:cellular response to heat"/>
    <property type="evidence" value="ECO:0007669"/>
    <property type="project" value="UniProtKB-UniRule"/>
</dbReference>
<evidence type="ECO:0000256" key="1">
    <source>
        <dbReference type="ARBA" id="ARBA00004496"/>
    </source>
</evidence>
<feature type="binding site" evidence="10 13">
    <location>
        <begin position="413"/>
        <end position="420"/>
    </location>
    <ligand>
        <name>ATP</name>
        <dbReference type="ChEBI" id="CHEBI:30616"/>
    </ligand>
</feature>
<evidence type="ECO:0000256" key="14">
    <source>
        <dbReference type="PROSITE-ProRule" id="PRU01122"/>
    </source>
</evidence>
<dbReference type="SMART" id="SM00464">
    <property type="entry name" value="LON"/>
    <property type="match status" value="1"/>
</dbReference>
<dbReference type="Gene3D" id="2.30.130.40">
    <property type="entry name" value="LON domain-like"/>
    <property type="match status" value="1"/>
</dbReference>
<dbReference type="InterPro" id="IPR020568">
    <property type="entry name" value="Ribosomal_Su5_D2-typ_SF"/>
</dbReference>
<keyword evidence="3 10" id="KW-0645">Protease</keyword>
<comment type="subcellular location">
    <subcellularLocation>
        <location evidence="1 10 11">Cytoplasm</location>
    </subcellularLocation>
</comment>
<dbReference type="Pfam" id="PF05362">
    <property type="entry name" value="Lon_C"/>
    <property type="match status" value="1"/>
</dbReference>
<comment type="induction">
    <text evidence="10">By heat shock.</text>
</comment>
<dbReference type="PANTHER" id="PTHR10046">
    <property type="entry name" value="ATP DEPENDENT LON PROTEASE FAMILY MEMBER"/>
    <property type="match status" value="1"/>
</dbReference>
<gene>
    <name evidence="10 18" type="primary">lon</name>
    <name evidence="18" type="ORF">RCZ15_14800</name>
</gene>
<dbReference type="Pfam" id="PF00004">
    <property type="entry name" value="AAA"/>
    <property type="match status" value="1"/>
</dbReference>
<evidence type="ECO:0000256" key="9">
    <source>
        <dbReference type="ARBA" id="ARBA00050665"/>
    </source>
</evidence>
<dbReference type="EMBL" id="BQKA01000028">
    <property type="protein sequence ID" value="GJM50507.1"/>
    <property type="molecule type" value="Genomic_DNA"/>
</dbReference>
<comment type="catalytic activity">
    <reaction evidence="9 10 11 14">
        <text>Hydrolysis of proteins in presence of ATP.</text>
        <dbReference type="EC" id="3.4.21.53"/>
    </reaction>
</comment>
<dbReference type="InterPro" id="IPR027543">
    <property type="entry name" value="Lon_bac"/>
</dbReference>
<dbReference type="Pfam" id="PF22667">
    <property type="entry name" value="Lon_lid"/>
    <property type="match status" value="1"/>
</dbReference>
<proteinExistence type="evidence at transcript level"/>
<dbReference type="GO" id="GO:0004252">
    <property type="term" value="F:serine-type endopeptidase activity"/>
    <property type="evidence" value="ECO:0007669"/>
    <property type="project" value="UniProtKB-UniRule"/>
</dbReference>
<dbReference type="SUPFAM" id="SSF54211">
    <property type="entry name" value="Ribosomal protein S5 domain 2-like"/>
    <property type="match status" value="1"/>
</dbReference>
<evidence type="ECO:0000256" key="6">
    <source>
        <dbReference type="ARBA" id="ARBA00022825"/>
    </source>
</evidence>
<dbReference type="InterPro" id="IPR015947">
    <property type="entry name" value="PUA-like_sf"/>
</dbReference>
<dbReference type="InterPro" id="IPR008269">
    <property type="entry name" value="Lon_proteolytic"/>
</dbReference>
<dbReference type="InterPro" id="IPR027417">
    <property type="entry name" value="P-loop_NTPase"/>
</dbReference>
<dbReference type="InterPro" id="IPR054594">
    <property type="entry name" value="Lon_lid"/>
</dbReference>
<dbReference type="InterPro" id="IPR046336">
    <property type="entry name" value="Lon_prtase_N_sf"/>
</dbReference>
<dbReference type="InterPro" id="IPR008268">
    <property type="entry name" value="Peptidase_S16_AS"/>
</dbReference>
<evidence type="ECO:0000256" key="13">
    <source>
        <dbReference type="PIRSR" id="PIRSR001174-2"/>
    </source>
</evidence>
<keyword evidence="2 10" id="KW-0963">Cytoplasm</keyword>
<dbReference type="PROSITE" id="PS51787">
    <property type="entry name" value="LON_N"/>
    <property type="match status" value="1"/>
</dbReference>
<evidence type="ECO:0000256" key="15">
    <source>
        <dbReference type="RuleBase" id="RU000591"/>
    </source>
</evidence>
<dbReference type="SMART" id="SM00382">
    <property type="entry name" value="AAA"/>
    <property type="match status" value="1"/>
</dbReference>
<dbReference type="NCBIfam" id="TIGR00763">
    <property type="entry name" value="lon"/>
    <property type="match status" value="1"/>
</dbReference>
<dbReference type="CDD" id="cd19500">
    <property type="entry name" value="RecA-like_Lon"/>
    <property type="match status" value="1"/>
</dbReference>
<evidence type="ECO:0000256" key="11">
    <source>
        <dbReference type="PIRNR" id="PIRNR001174"/>
    </source>
</evidence>
<keyword evidence="8 10" id="KW-0346">Stress response</keyword>
<dbReference type="InterPro" id="IPR003593">
    <property type="entry name" value="AAA+_ATPase"/>
</dbReference>
<keyword evidence="5 10" id="KW-0378">Hydrolase</keyword>
<name>A0AAV5AYA6_9FLAO</name>
<keyword evidence="7 10" id="KW-0067">ATP-binding</keyword>
<dbReference type="GO" id="GO:0016887">
    <property type="term" value="F:ATP hydrolysis activity"/>
    <property type="evidence" value="ECO:0007669"/>
    <property type="project" value="UniProtKB-UniRule"/>
</dbReference>
<evidence type="ECO:0000256" key="7">
    <source>
        <dbReference type="ARBA" id="ARBA00022840"/>
    </source>
</evidence>
<evidence type="ECO:0000256" key="10">
    <source>
        <dbReference type="HAMAP-Rule" id="MF_01973"/>
    </source>
</evidence>
<dbReference type="Proteomes" id="UP001207736">
    <property type="component" value="Unassembled WGS sequence"/>
</dbReference>
<reference evidence="18" key="1">
    <citation type="submission" date="2021-11" db="EMBL/GenBank/DDBJ databases">
        <title>Draft genome sequence of Capnocytophaga sp. strain KC07075 isolated from cat oral cavity.</title>
        <authorList>
            <person name="Suzuki M."/>
            <person name="Imaoka K."/>
            <person name="Kimura M."/>
            <person name="Morikawa S."/>
            <person name="Maeda K."/>
        </authorList>
    </citation>
    <scope>NUCLEOTIDE SEQUENCE</scope>
    <source>
        <strain evidence="18">KC07075</strain>
    </source>
</reference>
<comment type="function">
    <text evidence="10">ATP-dependent serine protease that mediates the selective degradation of mutant and abnormal proteins as well as certain short-lived regulatory proteins. Required for cellular homeostasis and for survival from DNA damage and developmental changes induced by stress. Degrades polypeptides processively to yield small peptide fragments that are 5 to 10 amino acids long. Binds to DNA in a double-stranded, site-specific manner.</text>
</comment>
<accession>A0AAV5AYA6</accession>
<evidence type="ECO:0000256" key="5">
    <source>
        <dbReference type="ARBA" id="ARBA00022801"/>
    </source>
</evidence>
<comment type="similarity">
    <text evidence="10 11 14 15">Belongs to the peptidase S16 family.</text>
</comment>
<dbReference type="GO" id="GO:0005737">
    <property type="term" value="C:cytoplasm"/>
    <property type="evidence" value="ECO:0007669"/>
    <property type="project" value="UniProtKB-SubCell"/>
</dbReference>
<organism evidence="18 19">
    <name type="scientific">Capnocytophaga catalasegens</name>
    <dbReference type="NCBI Taxonomy" id="1004260"/>
    <lineage>
        <taxon>Bacteria</taxon>
        <taxon>Pseudomonadati</taxon>
        <taxon>Bacteroidota</taxon>
        <taxon>Flavobacteriia</taxon>
        <taxon>Flavobacteriales</taxon>
        <taxon>Flavobacteriaceae</taxon>
        <taxon>Capnocytophaga</taxon>
    </lineage>
</organism>
<feature type="domain" description="Lon proteolytic" evidence="16">
    <location>
        <begin position="650"/>
        <end position="831"/>
    </location>
</feature>
<dbReference type="Pfam" id="PF02190">
    <property type="entry name" value="LON_substr_bdg"/>
    <property type="match status" value="1"/>
</dbReference>
<dbReference type="PROSITE" id="PS01046">
    <property type="entry name" value="LON_SER"/>
    <property type="match status" value="1"/>
</dbReference>
<evidence type="ECO:0000313" key="19">
    <source>
        <dbReference type="Proteomes" id="UP001207736"/>
    </source>
</evidence>
<dbReference type="PIRSF" id="PIRSF001174">
    <property type="entry name" value="Lon_proteas"/>
    <property type="match status" value="1"/>
</dbReference>
<protein>
    <recommendedName>
        <fullName evidence="10 11">Lon protease</fullName>
        <ecNumber evidence="10 11">3.4.21.53</ecNumber>
    </recommendedName>
    <alternativeName>
        <fullName evidence="10">ATP-dependent protease La</fullName>
    </alternativeName>
</protein>
<dbReference type="PRINTS" id="PR00830">
    <property type="entry name" value="ENDOLAPTASE"/>
</dbReference>
<dbReference type="InterPro" id="IPR027065">
    <property type="entry name" value="Lon_Prtase"/>
</dbReference>
<dbReference type="GO" id="GO:0004176">
    <property type="term" value="F:ATP-dependent peptidase activity"/>
    <property type="evidence" value="ECO:0007669"/>
    <property type="project" value="UniProtKB-UniRule"/>
</dbReference>
<evidence type="ECO:0000259" key="17">
    <source>
        <dbReference type="PROSITE" id="PS51787"/>
    </source>
</evidence>
<feature type="active site" evidence="10 12">
    <location>
        <position position="737"/>
    </location>
</feature>
<evidence type="ECO:0000256" key="8">
    <source>
        <dbReference type="ARBA" id="ARBA00023016"/>
    </source>
</evidence>
<dbReference type="AlphaFoldDB" id="A0AAV5AYA6"/>
<dbReference type="InterPro" id="IPR004815">
    <property type="entry name" value="Lon_bac/euk-typ"/>
</dbReference>
<dbReference type="PROSITE" id="PS51786">
    <property type="entry name" value="LON_PROTEOLYTIC"/>
    <property type="match status" value="1"/>
</dbReference>
<dbReference type="FunFam" id="3.40.50.300:FF:000021">
    <property type="entry name" value="Lon protease homolog"/>
    <property type="match status" value="1"/>
</dbReference>
<evidence type="ECO:0000313" key="18">
    <source>
        <dbReference type="EMBL" id="GJM50507.1"/>
    </source>
</evidence>
<dbReference type="SUPFAM" id="SSF52540">
    <property type="entry name" value="P-loop containing nucleoside triphosphate hydrolases"/>
    <property type="match status" value="1"/>
</dbReference>
<dbReference type="Gene3D" id="1.20.5.5270">
    <property type="match status" value="1"/>
</dbReference>
<dbReference type="SUPFAM" id="SSF88697">
    <property type="entry name" value="PUA domain-like"/>
    <property type="match status" value="1"/>
</dbReference>
<dbReference type="Gene3D" id="3.40.50.300">
    <property type="entry name" value="P-loop containing nucleotide triphosphate hydrolases"/>
    <property type="match status" value="1"/>
</dbReference>
<dbReference type="Gene3D" id="1.10.8.60">
    <property type="match status" value="1"/>
</dbReference>
<feature type="active site" evidence="10 12">
    <location>
        <position position="780"/>
    </location>
</feature>
<dbReference type="HAMAP" id="MF_01973">
    <property type="entry name" value="lon_bact"/>
    <property type="match status" value="1"/>
</dbReference>
<evidence type="ECO:0000259" key="16">
    <source>
        <dbReference type="PROSITE" id="PS51786"/>
    </source>
</evidence>